<keyword evidence="5 12" id="KW-0444">Lipid biosynthesis</keyword>
<dbReference type="Gene3D" id="3.30.230.20">
    <property type="entry name" value="lpxc deacetylase, domain 1"/>
    <property type="match status" value="1"/>
</dbReference>
<dbReference type="HAMAP" id="MF_00388">
    <property type="entry name" value="LpxC"/>
    <property type="match status" value="1"/>
</dbReference>
<feature type="binding site" evidence="12">
    <location>
        <position position="242"/>
    </location>
    <ligand>
        <name>Zn(2+)</name>
        <dbReference type="ChEBI" id="CHEBI:29105"/>
    </ligand>
</feature>
<evidence type="ECO:0000256" key="2">
    <source>
        <dbReference type="ARBA" id="ARBA00002923"/>
    </source>
</evidence>
<evidence type="ECO:0000256" key="6">
    <source>
        <dbReference type="ARBA" id="ARBA00022556"/>
    </source>
</evidence>
<evidence type="ECO:0000256" key="7">
    <source>
        <dbReference type="ARBA" id="ARBA00022723"/>
    </source>
</evidence>
<keyword evidence="7 12" id="KW-0479">Metal-binding</keyword>
<name>G4NPF1_CHLT4</name>
<dbReference type="KEGG" id="cra:CTO_0582"/>
<dbReference type="InterPro" id="IPR011334">
    <property type="entry name" value="UDP-acyl_GlcNac_deAcase_C"/>
</dbReference>
<dbReference type="GO" id="GO:0016020">
    <property type="term" value="C:membrane"/>
    <property type="evidence" value="ECO:0007669"/>
    <property type="project" value="GOC"/>
</dbReference>
<dbReference type="GO" id="GO:0103117">
    <property type="term" value="F:UDP-3-O-acyl-N-acetylglucosamine deacetylase activity"/>
    <property type="evidence" value="ECO:0007669"/>
    <property type="project" value="UniProtKB-UniRule"/>
</dbReference>
<evidence type="ECO:0000256" key="8">
    <source>
        <dbReference type="ARBA" id="ARBA00022801"/>
    </source>
</evidence>
<reference evidence="13 14" key="1">
    <citation type="journal article" date="2011" name="J. Exp. Med.">
        <title>A live-attenuated chlamydial vaccine protects against trachoma in nonhuman primates.</title>
        <authorList>
            <person name="Kari L."/>
            <person name="Whitmire W.M."/>
            <person name="Olivares-Zavaleta N."/>
            <person name="Goheen M.M."/>
            <person name="Taylor L.D."/>
            <person name="Carlson J.H."/>
            <person name="Sturdevant G.L."/>
            <person name="Lu C."/>
            <person name="Bakios L.E."/>
            <person name="Randall L.B."/>
            <person name="Parnell M.J."/>
            <person name="Zhong G."/>
            <person name="Caldwell H.D."/>
        </authorList>
    </citation>
    <scope>NUCLEOTIDE SEQUENCE [LARGE SCALE GENOMIC DNA]</scope>
    <source>
        <strain evidence="13 14">A2497</strain>
    </source>
</reference>
<keyword evidence="8 12" id="KW-0378">Hydrolase</keyword>
<sequence>MSGFCMLGRAQRTLKRKVCYSGVGVHFGKAAMLTLEPAEENTGVVFSHHAASEQYVPARLANVCGTGRSTTLSLDGSVISTVEHLLASLYSFGVDNVRIYCSEDEIPIGDGSAQVFMDLIDQAGIQEQEQTVQIARLAHPVYYQYQDTILAAFPSDEFKISYTLHYSHNSTIGTQYRSLVISEESFRKEIAPCRTFALYSELCFLMEKGLIGGGCVGNAVLFKDDGVISLGKLRFPDEPVRHKILDLIGDLSLVGTPFLAHVIAVGSGHSSNIALGNRILEALQHEQELVK</sequence>
<evidence type="ECO:0000256" key="11">
    <source>
        <dbReference type="ARBA" id="ARBA00024535"/>
    </source>
</evidence>
<dbReference type="SUPFAM" id="SSF54211">
    <property type="entry name" value="Ribosomal protein S5 domain 2-like"/>
    <property type="match status" value="2"/>
</dbReference>
<dbReference type="GO" id="GO:0009245">
    <property type="term" value="P:lipid A biosynthetic process"/>
    <property type="evidence" value="ECO:0007669"/>
    <property type="project" value="UniProtKB-UniRule"/>
</dbReference>
<evidence type="ECO:0000313" key="14">
    <source>
        <dbReference type="Proteomes" id="UP000009287"/>
    </source>
</evidence>
<proteinExistence type="inferred from homology"/>
<keyword evidence="10 12" id="KW-0443">Lipid metabolism</keyword>
<evidence type="ECO:0000256" key="10">
    <source>
        <dbReference type="ARBA" id="ARBA00023098"/>
    </source>
</evidence>
<comment type="function">
    <text evidence="2 12">Catalyzes the hydrolysis of UDP-3-O-myristoyl-N-acetylglucosamine to form UDP-3-O-myristoylglucosamine and acetate, the committed step in lipid A biosynthesis.</text>
</comment>
<dbReference type="GO" id="GO:0046872">
    <property type="term" value="F:metal ion binding"/>
    <property type="evidence" value="ECO:0007669"/>
    <property type="project" value="UniProtKB-KW"/>
</dbReference>
<feature type="binding site" evidence="12">
    <location>
        <position position="84"/>
    </location>
    <ligand>
        <name>Zn(2+)</name>
        <dbReference type="ChEBI" id="CHEBI:29105"/>
    </ligand>
</feature>
<dbReference type="PANTHER" id="PTHR33694:SF1">
    <property type="entry name" value="UDP-3-O-ACYL-N-ACETYLGLUCOSAMINE DEACETYLASE 1, MITOCHONDRIAL-RELATED"/>
    <property type="match status" value="1"/>
</dbReference>
<feature type="binding site" evidence="12">
    <location>
        <position position="246"/>
    </location>
    <ligand>
        <name>Zn(2+)</name>
        <dbReference type="ChEBI" id="CHEBI:29105"/>
    </ligand>
</feature>
<dbReference type="PATRIC" id="fig|580047.4.peg.589"/>
<dbReference type="UniPathway" id="UPA00359">
    <property type="reaction ID" value="UER00478"/>
</dbReference>
<keyword evidence="9 12" id="KW-0862">Zinc</keyword>
<evidence type="ECO:0000313" key="13">
    <source>
        <dbReference type="EMBL" id="AEP35397.1"/>
    </source>
</evidence>
<keyword evidence="6 12" id="KW-0441">Lipid A biosynthesis</keyword>
<dbReference type="Gene3D" id="3.30.1700.10">
    <property type="entry name" value="lpxc deacetylase, domain 2"/>
    <property type="match status" value="1"/>
</dbReference>
<gene>
    <name evidence="12" type="primary">lpxC</name>
    <name evidence="13" type="ordered locus">CTO_0582</name>
</gene>
<evidence type="ECO:0000256" key="9">
    <source>
        <dbReference type="ARBA" id="ARBA00022833"/>
    </source>
</evidence>
<dbReference type="AlphaFoldDB" id="G4NPF1"/>
<evidence type="ECO:0000256" key="3">
    <source>
        <dbReference type="ARBA" id="ARBA00005002"/>
    </source>
</evidence>
<dbReference type="EC" id="3.5.1.108" evidence="4 12"/>
<comment type="similarity">
    <text evidence="12">Belongs to the LpxC family.</text>
</comment>
<organism evidence="13 14">
    <name type="scientific">Chlamydia trachomatis serovar A (strain A2497)</name>
    <dbReference type="NCBI Taxonomy" id="580047"/>
    <lineage>
        <taxon>Bacteria</taxon>
        <taxon>Pseudomonadati</taxon>
        <taxon>Chlamydiota</taxon>
        <taxon>Chlamydiia</taxon>
        <taxon>Chlamydiales</taxon>
        <taxon>Chlamydiaceae</taxon>
        <taxon>Chlamydia/Chlamydophila group</taxon>
        <taxon>Chlamydia</taxon>
    </lineage>
</organism>
<dbReference type="InterPro" id="IPR020568">
    <property type="entry name" value="Ribosomal_Su5_D2-typ_SF"/>
</dbReference>
<dbReference type="NCBIfam" id="TIGR00325">
    <property type="entry name" value="lpxC"/>
    <property type="match status" value="1"/>
</dbReference>
<dbReference type="Pfam" id="PF03331">
    <property type="entry name" value="LpxC"/>
    <property type="match status" value="1"/>
</dbReference>
<dbReference type="InterPro" id="IPR015870">
    <property type="entry name" value="UDP-acyl_N-AcGlcN_deAcase_N"/>
</dbReference>
<evidence type="ECO:0000256" key="12">
    <source>
        <dbReference type="HAMAP-Rule" id="MF_00388"/>
    </source>
</evidence>
<comment type="cofactor">
    <cofactor evidence="1 12">
        <name>Zn(2+)</name>
        <dbReference type="ChEBI" id="CHEBI:29105"/>
    </cofactor>
</comment>
<evidence type="ECO:0000256" key="5">
    <source>
        <dbReference type="ARBA" id="ARBA00022516"/>
    </source>
</evidence>
<protein>
    <recommendedName>
        <fullName evidence="4 12">UDP-3-O-acyl-N-acetylglucosamine deacetylase</fullName>
        <shortName evidence="12">UDP-3-O-acyl-GlcNAc deacetylase</shortName>
        <ecNumber evidence="4 12">3.5.1.108</ecNumber>
    </recommendedName>
    <alternativeName>
        <fullName evidence="12">UDP-3-O-[R-3-hydroxymyristoyl]-N-acetylglucosamine deacetylase</fullName>
    </alternativeName>
</protein>
<feature type="active site" description="Proton donor" evidence="12">
    <location>
        <position position="269"/>
    </location>
</feature>
<comment type="pathway">
    <text evidence="3 12">Glycolipid biosynthesis; lipid IV(A) biosynthesis; lipid IV(A) from (3R)-3-hydroxytetradecanoyl-[acyl-carrier-protein] and UDP-N-acetyl-alpha-D-glucosamine: step 2/6.</text>
</comment>
<accession>G4NPF1</accession>
<evidence type="ECO:0000256" key="1">
    <source>
        <dbReference type="ARBA" id="ARBA00001947"/>
    </source>
</evidence>
<dbReference type="PANTHER" id="PTHR33694">
    <property type="entry name" value="UDP-3-O-ACYL-N-ACETYLGLUCOSAMINE DEACETYLASE 1, MITOCHONDRIAL-RELATED"/>
    <property type="match status" value="1"/>
</dbReference>
<dbReference type="Proteomes" id="UP000009287">
    <property type="component" value="Chromosome"/>
</dbReference>
<dbReference type="InterPro" id="IPR004463">
    <property type="entry name" value="UDP-acyl_GlcNac_deAcase"/>
</dbReference>
<dbReference type="EMBL" id="CP002401">
    <property type="protein sequence ID" value="AEP35397.1"/>
    <property type="molecule type" value="Genomic_DNA"/>
</dbReference>
<comment type="catalytic activity">
    <reaction evidence="11 12">
        <text>a UDP-3-O-[(3R)-3-hydroxyacyl]-N-acetyl-alpha-D-glucosamine + H2O = a UDP-3-O-[(3R)-3-hydroxyacyl]-alpha-D-glucosamine + acetate</text>
        <dbReference type="Rhea" id="RHEA:67816"/>
        <dbReference type="ChEBI" id="CHEBI:15377"/>
        <dbReference type="ChEBI" id="CHEBI:30089"/>
        <dbReference type="ChEBI" id="CHEBI:137740"/>
        <dbReference type="ChEBI" id="CHEBI:173225"/>
        <dbReference type="EC" id="3.5.1.108"/>
    </reaction>
</comment>
<evidence type="ECO:0000256" key="4">
    <source>
        <dbReference type="ARBA" id="ARBA00012745"/>
    </source>
</evidence>